<dbReference type="RefSeq" id="WP_153038723.1">
    <property type="nucleotide sequence ID" value="NZ_CP143053.1"/>
</dbReference>
<accession>A0ABV3YLE0</accession>
<sequence length="166" mass="18794">MSQNEAVHRTHAVLSPEQVELLRQHGMPPAEPHRSTQLRRQAKQGRPFPVISRSGRTYKDPDGRPYGEVDQRQQEQADAGYWKVGAAVRAALEPMTIAVGGTVKRIREVTAWTYHADSGKWVATFGQTFDTPEDNPRIDALYPDYPYRIGDDCPTRRGAAYRPETY</sequence>
<reference evidence="3" key="1">
    <citation type="submission" date="2024-07" db="EMBL/GenBank/DDBJ databases">
        <title>Pseudomonas strain that inhibits Aeromonas fish pathogens.</title>
        <authorList>
            <person name="Wildschutte H."/>
        </authorList>
    </citation>
    <scope>NUCLEOTIDE SEQUENCE [LARGE SCALE GENOMIC DNA]</scope>
    <source>
        <strain evidence="3">n60</strain>
    </source>
</reference>
<proteinExistence type="predicted"/>
<comment type="caution">
    <text evidence="2">The sequence shown here is derived from an EMBL/GenBank/DDBJ whole genome shotgun (WGS) entry which is preliminary data.</text>
</comment>
<feature type="compositionally biased region" description="Basic and acidic residues" evidence="1">
    <location>
        <begin position="57"/>
        <end position="75"/>
    </location>
</feature>
<keyword evidence="3" id="KW-1185">Reference proteome</keyword>
<evidence type="ECO:0000313" key="3">
    <source>
        <dbReference type="Proteomes" id="UP001560293"/>
    </source>
</evidence>
<evidence type="ECO:0000256" key="1">
    <source>
        <dbReference type="SAM" id="MobiDB-lite"/>
    </source>
</evidence>
<organism evidence="2 3">
    <name type="scientific">Dietzia cinnamea</name>
    <dbReference type="NCBI Taxonomy" id="321318"/>
    <lineage>
        <taxon>Bacteria</taxon>
        <taxon>Bacillati</taxon>
        <taxon>Actinomycetota</taxon>
        <taxon>Actinomycetes</taxon>
        <taxon>Mycobacteriales</taxon>
        <taxon>Dietziaceae</taxon>
        <taxon>Dietzia</taxon>
    </lineage>
</organism>
<dbReference type="GeneID" id="89530865"/>
<evidence type="ECO:0000313" key="2">
    <source>
        <dbReference type="EMBL" id="MEX6465775.1"/>
    </source>
</evidence>
<protein>
    <submittedName>
        <fullName evidence="2">Uncharacterized protein</fullName>
    </submittedName>
</protein>
<gene>
    <name evidence="2" type="ORF">AB6N35_15785</name>
</gene>
<feature type="region of interest" description="Disordered" evidence="1">
    <location>
        <begin position="1"/>
        <end position="77"/>
    </location>
</feature>
<name>A0ABV3YLE0_9ACTN</name>
<dbReference type="EMBL" id="JBFTEZ010000002">
    <property type="protein sequence ID" value="MEX6465775.1"/>
    <property type="molecule type" value="Genomic_DNA"/>
</dbReference>
<dbReference type="Proteomes" id="UP001560293">
    <property type="component" value="Unassembled WGS sequence"/>
</dbReference>